<dbReference type="Gene3D" id="3.60.140.10">
    <property type="entry name" value="CNF1/YfiH-like putative cysteine hydrolases"/>
    <property type="match status" value="1"/>
</dbReference>
<evidence type="ECO:0000256" key="4">
    <source>
        <dbReference type="ARBA" id="ARBA00022723"/>
    </source>
</evidence>
<comment type="catalytic activity">
    <reaction evidence="9">
        <text>S-methyl-5'-thioadenosine + phosphate = 5-(methylsulfanyl)-alpha-D-ribose 1-phosphate + adenine</text>
        <dbReference type="Rhea" id="RHEA:11852"/>
        <dbReference type="ChEBI" id="CHEBI:16708"/>
        <dbReference type="ChEBI" id="CHEBI:17509"/>
        <dbReference type="ChEBI" id="CHEBI:43474"/>
        <dbReference type="ChEBI" id="CHEBI:58533"/>
        <dbReference type="EC" id="2.4.2.28"/>
    </reaction>
    <physiologicalReaction direction="left-to-right" evidence="9">
        <dbReference type="Rhea" id="RHEA:11853"/>
    </physiologicalReaction>
</comment>
<dbReference type="SUPFAM" id="SSF64438">
    <property type="entry name" value="CNF1/YfiH-like putative cysteine hydrolases"/>
    <property type="match status" value="1"/>
</dbReference>
<dbReference type="GO" id="GO:0016787">
    <property type="term" value="F:hydrolase activity"/>
    <property type="evidence" value="ECO:0007669"/>
    <property type="project" value="UniProtKB-KW"/>
</dbReference>
<dbReference type="PANTHER" id="PTHR30616">
    <property type="entry name" value="UNCHARACTERIZED PROTEIN YFIH"/>
    <property type="match status" value="1"/>
</dbReference>
<dbReference type="EMBL" id="CP049055">
    <property type="protein sequence ID" value="QII11839.1"/>
    <property type="molecule type" value="Genomic_DNA"/>
</dbReference>
<dbReference type="InterPro" id="IPR011324">
    <property type="entry name" value="Cytotoxic_necrot_fac-like_cat"/>
</dbReference>
<comment type="catalytic activity">
    <reaction evidence="1">
        <text>inosine + phosphate = alpha-D-ribose 1-phosphate + hypoxanthine</text>
        <dbReference type="Rhea" id="RHEA:27646"/>
        <dbReference type="ChEBI" id="CHEBI:17368"/>
        <dbReference type="ChEBI" id="CHEBI:17596"/>
        <dbReference type="ChEBI" id="CHEBI:43474"/>
        <dbReference type="ChEBI" id="CHEBI:57720"/>
        <dbReference type="EC" id="2.4.2.1"/>
    </reaction>
    <physiologicalReaction direction="left-to-right" evidence="1">
        <dbReference type="Rhea" id="RHEA:27647"/>
    </physiologicalReaction>
</comment>
<comment type="similarity">
    <text evidence="2 10">Belongs to the purine nucleoside phosphorylase YfiH/LACC1 family.</text>
</comment>
<accession>A0A6G7GRA4</accession>
<name>A0A6G7GRA4_KUEST</name>
<evidence type="ECO:0000256" key="1">
    <source>
        <dbReference type="ARBA" id="ARBA00000553"/>
    </source>
</evidence>
<keyword evidence="6" id="KW-0862">Zinc</keyword>
<evidence type="ECO:0000256" key="2">
    <source>
        <dbReference type="ARBA" id="ARBA00007353"/>
    </source>
</evidence>
<keyword evidence="5" id="KW-0378">Hydrolase</keyword>
<evidence type="ECO:0000256" key="5">
    <source>
        <dbReference type="ARBA" id="ARBA00022801"/>
    </source>
</evidence>
<sequence>MIERKTDLITACFFRNLLEYSEISHFITTRMDGYSHNPYNYLNLGFHVGDDSNTVVENRKRLANSMGIPLENFTTSQQIHTDNIEIILENRRGCGANDYKTAVAATDAMVTSVQNICLMVLVADCVPVLFFDVKKKIIGSVHAGWKGTVHRISQKTVMLMKDKFGSSGDDILVGIGPSIGPCCYKVDVATIVKNNNDLKEKSDIVLHEKHDGKGHFDLWATNKLQLIKIGIPEKNIEIAERCTSCNNALFYSYRKENGRTGRFGVGIMLRSK</sequence>
<comment type="catalytic activity">
    <reaction evidence="7">
        <text>adenosine + H2O + H(+) = inosine + NH4(+)</text>
        <dbReference type="Rhea" id="RHEA:24408"/>
        <dbReference type="ChEBI" id="CHEBI:15377"/>
        <dbReference type="ChEBI" id="CHEBI:15378"/>
        <dbReference type="ChEBI" id="CHEBI:16335"/>
        <dbReference type="ChEBI" id="CHEBI:17596"/>
        <dbReference type="ChEBI" id="CHEBI:28938"/>
        <dbReference type="EC" id="3.5.4.4"/>
    </reaction>
    <physiologicalReaction direction="left-to-right" evidence="7">
        <dbReference type="Rhea" id="RHEA:24409"/>
    </physiologicalReaction>
</comment>
<dbReference type="AlphaFoldDB" id="A0A6G7GRA4"/>
<dbReference type="InterPro" id="IPR003730">
    <property type="entry name" value="Cu_polyphenol_OxRdtase"/>
</dbReference>
<dbReference type="PANTHER" id="PTHR30616:SF2">
    <property type="entry name" value="PURINE NUCLEOSIDE PHOSPHORYLASE LACC1"/>
    <property type="match status" value="1"/>
</dbReference>
<proteinExistence type="inferred from homology"/>
<gene>
    <name evidence="11" type="ORF">KsCSTR_24600</name>
</gene>
<dbReference type="CDD" id="cd16833">
    <property type="entry name" value="YfiH"/>
    <property type="match status" value="1"/>
</dbReference>
<protein>
    <recommendedName>
        <fullName evidence="10">Purine nucleoside phosphorylase</fullName>
    </recommendedName>
</protein>
<dbReference type="GO" id="GO:0005507">
    <property type="term" value="F:copper ion binding"/>
    <property type="evidence" value="ECO:0007669"/>
    <property type="project" value="TreeGrafter"/>
</dbReference>
<evidence type="ECO:0000256" key="9">
    <source>
        <dbReference type="ARBA" id="ARBA00049893"/>
    </source>
</evidence>
<evidence type="ECO:0000256" key="10">
    <source>
        <dbReference type="RuleBase" id="RU361274"/>
    </source>
</evidence>
<evidence type="ECO:0000256" key="3">
    <source>
        <dbReference type="ARBA" id="ARBA00022679"/>
    </source>
</evidence>
<dbReference type="Pfam" id="PF02578">
    <property type="entry name" value="Cu-oxidase_4"/>
    <property type="match status" value="1"/>
</dbReference>
<reference evidence="11 12" key="1">
    <citation type="submission" date="2020-02" db="EMBL/GenBank/DDBJ databases">
        <title>Newly sequenced genome of strain CSTR1 showed variability in Candidatus Kuenenia stuttgartiensis genomes.</title>
        <authorList>
            <person name="Ding C."/>
            <person name="Adrian L."/>
        </authorList>
    </citation>
    <scope>NUCLEOTIDE SEQUENCE [LARGE SCALE GENOMIC DNA]</scope>
    <source>
        <strain evidence="11 12">CSTR1</strain>
    </source>
</reference>
<dbReference type="InterPro" id="IPR038371">
    <property type="entry name" value="Cu_polyphenol_OxRdtase_sf"/>
</dbReference>
<dbReference type="Proteomes" id="UP000501926">
    <property type="component" value="Chromosome"/>
</dbReference>
<evidence type="ECO:0000256" key="8">
    <source>
        <dbReference type="ARBA" id="ARBA00048968"/>
    </source>
</evidence>
<evidence type="ECO:0000313" key="12">
    <source>
        <dbReference type="Proteomes" id="UP000501926"/>
    </source>
</evidence>
<evidence type="ECO:0000256" key="6">
    <source>
        <dbReference type="ARBA" id="ARBA00022833"/>
    </source>
</evidence>
<comment type="catalytic activity">
    <reaction evidence="8">
        <text>adenosine + phosphate = alpha-D-ribose 1-phosphate + adenine</text>
        <dbReference type="Rhea" id="RHEA:27642"/>
        <dbReference type="ChEBI" id="CHEBI:16335"/>
        <dbReference type="ChEBI" id="CHEBI:16708"/>
        <dbReference type="ChEBI" id="CHEBI:43474"/>
        <dbReference type="ChEBI" id="CHEBI:57720"/>
        <dbReference type="EC" id="2.4.2.1"/>
    </reaction>
    <physiologicalReaction direction="left-to-right" evidence="8">
        <dbReference type="Rhea" id="RHEA:27643"/>
    </physiologicalReaction>
</comment>
<dbReference type="RefSeq" id="WP_164994973.1">
    <property type="nucleotide sequence ID" value="NZ_CP049055.1"/>
</dbReference>
<dbReference type="NCBIfam" id="TIGR00726">
    <property type="entry name" value="peptidoglycan editing factor PgeF"/>
    <property type="match status" value="1"/>
</dbReference>
<evidence type="ECO:0000313" key="11">
    <source>
        <dbReference type="EMBL" id="QII11839.1"/>
    </source>
</evidence>
<evidence type="ECO:0000256" key="7">
    <source>
        <dbReference type="ARBA" id="ARBA00047989"/>
    </source>
</evidence>
<dbReference type="GO" id="GO:0017061">
    <property type="term" value="F:S-methyl-5-thioadenosine phosphorylase activity"/>
    <property type="evidence" value="ECO:0007669"/>
    <property type="project" value="UniProtKB-EC"/>
</dbReference>
<keyword evidence="3" id="KW-0808">Transferase</keyword>
<keyword evidence="4" id="KW-0479">Metal-binding</keyword>
<organism evidence="11 12">
    <name type="scientific">Kuenenia stuttgartiensis</name>
    <dbReference type="NCBI Taxonomy" id="174633"/>
    <lineage>
        <taxon>Bacteria</taxon>
        <taxon>Pseudomonadati</taxon>
        <taxon>Planctomycetota</taxon>
        <taxon>Candidatus Brocadiia</taxon>
        <taxon>Candidatus Brocadiales</taxon>
        <taxon>Candidatus Brocadiaceae</taxon>
        <taxon>Candidatus Kuenenia</taxon>
    </lineage>
</organism>